<evidence type="ECO:0000256" key="7">
    <source>
        <dbReference type="SAM" id="Phobius"/>
    </source>
</evidence>
<feature type="transmembrane region" description="Helical" evidence="7">
    <location>
        <begin position="247"/>
        <end position="269"/>
    </location>
</feature>
<protein>
    <submittedName>
        <fullName evidence="9">Transporter, major facilitator family protein</fullName>
    </submittedName>
</protein>
<dbReference type="CDD" id="cd17324">
    <property type="entry name" value="MFS_NepI_like"/>
    <property type="match status" value="1"/>
</dbReference>
<keyword evidence="10" id="KW-1185">Reference proteome</keyword>
<accession>A0ABN0B1G2</accession>
<feature type="transmembrane region" description="Helical" evidence="7">
    <location>
        <begin position="116"/>
        <end position="135"/>
    </location>
</feature>
<feature type="transmembrane region" description="Helical" evidence="7">
    <location>
        <begin position="206"/>
        <end position="227"/>
    </location>
</feature>
<feature type="transmembrane region" description="Helical" evidence="7">
    <location>
        <begin position="419"/>
        <end position="437"/>
    </location>
</feature>
<dbReference type="Gene3D" id="1.20.1250.20">
    <property type="entry name" value="MFS general substrate transporter like domains"/>
    <property type="match status" value="1"/>
</dbReference>
<dbReference type="PROSITE" id="PS00217">
    <property type="entry name" value="SUGAR_TRANSPORT_2"/>
    <property type="match status" value="1"/>
</dbReference>
<dbReference type="InterPro" id="IPR005829">
    <property type="entry name" value="Sugar_transporter_CS"/>
</dbReference>
<feature type="region of interest" description="Disordered" evidence="6">
    <location>
        <begin position="1"/>
        <end position="21"/>
    </location>
</feature>
<evidence type="ECO:0000256" key="2">
    <source>
        <dbReference type="ARBA" id="ARBA00022475"/>
    </source>
</evidence>
<feature type="transmembrane region" description="Helical" evidence="7">
    <location>
        <begin position="344"/>
        <end position="367"/>
    </location>
</feature>
<feature type="compositionally biased region" description="Low complexity" evidence="6">
    <location>
        <begin position="10"/>
        <end position="21"/>
    </location>
</feature>
<dbReference type="Pfam" id="PF07690">
    <property type="entry name" value="MFS_1"/>
    <property type="match status" value="1"/>
</dbReference>
<keyword evidence="3 7" id="KW-0812">Transmembrane</keyword>
<organism evidence="9 10">
    <name type="scientific">Fannyhessea vaginae PB189-T1-4</name>
    <dbReference type="NCBI Taxonomy" id="866774"/>
    <lineage>
        <taxon>Bacteria</taxon>
        <taxon>Bacillati</taxon>
        <taxon>Actinomycetota</taxon>
        <taxon>Coriobacteriia</taxon>
        <taxon>Coriobacteriales</taxon>
        <taxon>Atopobiaceae</taxon>
        <taxon>Fannyhessea</taxon>
    </lineage>
</organism>
<feature type="domain" description="Major facilitator superfamily (MFS) profile" evidence="8">
    <location>
        <begin position="42"/>
        <end position="468"/>
    </location>
</feature>
<keyword evidence="4 7" id="KW-1133">Transmembrane helix</keyword>
<sequence>MSRTSLNDQTPSTTRATTTTTSIAHATSANANAAAPRTSNARLTCAELGMLLLMSSITALAVLCELVPSGVLPEMAAAFGVSSATCGSLVGSYAITSAICGIPLVTLTVSANRKRLLCVLLIGFALSNCIVGGAGCFEVALVGRALGGACAGTLWPMITAYGMECVGAGNRGKAVTIIMSGITAGMAVGLPAITWLGTLSNYHVEFFALGIILCLVAALCWIFLPSIPGEARSRDNSVGTMLRNRGVLLVVALTFLAVGANYGAYTFISNLVQELAGLCGACGALAGGALAGGTAGLAGGACGAPSIAQSVAPLTIAQAQLFFGIGSIISVVATLAFIDRHLWLVTLGMFATGAVSMLAFVLVFAVGLAPRLAADQVNLVACVAFVLWGVAFGSLSSIFQTATARQVTSGTAVANSLQSASFNCSIMLGSMSAGALLDSGGTKPIMLAAAVVLICGFVLSVAGKKHLA</sequence>
<evidence type="ECO:0000256" key="6">
    <source>
        <dbReference type="SAM" id="MobiDB-lite"/>
    </source>
</evidence>
<feature type="transmembrane region" description="Helical" evidence="7">
    <location>
        <begin position="379"/>
        <end position="399"/>
    </location>
</feature>
<keyword evidence="5 7" id="KW-0472">Membrane</keyword>
<evidence type="ECO:0000259" key="8">
    <source>
        <dbReference type="PROSITE" id="PS50850"/>
    </source>
</evidence>
<evidence type="ECO:0000313" key="9">
    <source>
        <dbReference type="EMBL" id="EFL44645.1"/>
    </source>
</evidence>
<dbReference type="InterPro" id="IPR020846">
    <property type="entry name" value="MFS_dom"/>
</dbReference>
<dbReference type="PANTHER" id="PTHR43124:SF3">
    <property type="entry name" value="CHLORAMPHENICOL EFFLUX PUMP RV0191"/>
    <property type="match status" value="1"/>
</dbReference>
<evidence type="ECO:0000313" key="10">
    <source>
        <dbReference type="Proteomes" id="UP000004431"/>
    </source>
</evidence>
<feature type="transmembrane region" description="Helical" evidence="7">
    <location>
        <begin position="174"/>
        <end position="194"/>
    </location>
</feature>
<dbReference type="InterPro" id="IPR036259">
    <property type="entry name" value="MFS_trans_sf"/>
</dbReference>
<dbReference type="SUPFAM" id="SSF103473">
    <property type="entry name" value="MFS general substrate transporter"/>
    <property type="match status" value="1"/>
</dbReference>
<feature type="transmembrane region" description="Helical" evidence="7">
    <location>
        <begin position="444"/>
        <end position="463"/>
    </location>
</feature>
<dbReference type="Proteomes" id="UP000004431">
    <property type="component" value="Unassembled WGS sequence"/>
</dbReference>
<dbReference type="PANTHER" id="PTHR43124">
    <property type="entry name" value="PURINE EFFLUX PUMP PBUE"/>
    <property type="match status" value="1"/>
</dbReference>
<name>A0ABN0B1G2_9ACTN</name>
<proteinExistence type="predicted"/>
<comment type="subcellular location">
    <subcellularLocation>
        <location evidence="1">Cell membrane</location>
        <topology evidence="1">Multi-pass membrane protein</topology>
    </subcellularLocation>
</comment>
<evidence type="ECO:0000256" key="3">
    <source>
        <dbReference type="ARBA" id="ARBA00022692"/>
    </source>
</evidence>
<feature type="transmembrane region" description="Helical" evidence="7">
    <location>
        <begin position="88"/>
        <end position="109"/>
    </location>
</feature>
<reference evidence="9 10" key="1">
    <citation type="submission" date="2010-08" db="EMBL/GenBank/DDBJ databases">
        <authorList>
            <person name="Durkin A.S."/>
            <person name="Madupu R."/>
            <person name="Torralba M."/>
            <person name="Gillis M."/>
            <person name="Methe B."/>
            <person name="Sutton G."/>
            <person name="Nelson K.E."/>
        </authorList>
    </citation>
    <scope>NUCLEOTIDE SEQUENCE [LARGE SCALE GENOMIC DNA]</scope>
    <source>
        <strain evidence="9 10">PB189-T1-4</strain>
    </source>
</reference>
<dbReference type="InterPro" id="IPR011701">
    <property type="entry name" value="MFS"/>
</dbReference>
<dbReference type="RefSeq" id="WP_006303583.1">
    <property type="nucleotide sequence ID" value="NZ_AEDQ01000007.1"/>
</dbReference>
<evidence type="ECO:0000256" key="4">
    <source>
        <dbReference type="ARBA" id="ARBA00022989"/>
    </source>
</evidence>
<dbReference type="PROSITE" id="PS50850">
    <property type="entry name" value="MFS"/>
    <property type="match status" value="1"/>
</dbReference>
<comment type="caution">
    <text evidence="9">The sequence shown here is derived from an EMBL/GenBank/DDBJ whole genome shotgun (WGS) entry which is preliminary data.</text>
</comment>
<gene>
    <name evidence="9" type="ORF">HMPREF9248_0018</name>
</gene>
<feature type="transmembrane region" description="Helical" evidence="7">
    <location>
        <begin position="141"/>
        <end position="162"/>
    </location>
</feature>
<keyword evidence="2" id="KW-1003">Cell membrane</keyword>
<feature type="transmembrane region" description="Helical" evidence="7">
    <location>
        <begin position="319"/>
        <end position="338"/>
    </location>
</feature>
<evidence type="ECO:0000256" key="1">
    <source>
        <dbReference type="ARBA" id="ARBA00004651"/>
    </source>
</evidence>
<dbReference type="EMBL" id="AEDQ01000007">
    <property type="protein sequence ID" value="EFL44645.1"/>
    <property type="molecule type" value="Genomic_DNA"/>
</dbReference>
<feature type="transmembrane region" description="Helical" evidence="7">
    <location>
        <begin position="48"/>
        <end position="68"/>
    </location>
</feature>
<evidence type="ECO:0000256" key="5">
    <source>
        <dbReference type="ARBA" id="ARBA00023136"/>
    </source>
</evidence>
<dbReference type="InterPro" id="IPR050189">
    <property type="entry name" value="MFS_Efflux_Transporters"/>
</dbReference>